<organism evidence="3 4">
    <name type="scientific">Phenylobacterium montanum</name>
    <dbReference type="NCBI Taxonomy" id="2823693"/>
    <lineage>
        <taxon>Bacteria</taxon>
        <taxon>Pseudomonadati</taxon>
        <taxon>Pseudomonadota</taxon>
        <taxon>Alphaproteobacteria</taxon>
        <taxon>Caulobacterales</taxon>
        <taxon>Caulobacteraceae</taxon>
        <taxon>Phenylobacterium</taxon>
    </lineage>
</organism>
<evidence type="ECO:0000313" key="4">
    <source>
        <dbReference type="Proteomes" id="UP000676409"/>
    </source>
</evidence>
<feature type="chain" id="PRO_5037731655" description="Secreted protein" evidence="2">
    <location>
        <begin position="27"/>
        <end position="402"/>
    </location>
</feature>
<name>A0A975G1Z3_9CAUL</name>
<evidence type="ECO:0008006" key="5">
    <source>
        <dbReference type="Google" id="ProtNLM"/>
    </source>
</evidence>
<sequence>MKSVVRVTFASVLALAIGGAGRLACAQSEAAQPPEPAPSLTQDAPAAYPQNPAPNAAPVPAPAPHDAPPPAIQAVNAPGPEYLDAQARPAPAPHMPREVIEAASAYATFVAHAAAIDDHFADGGAVSAAMATSEAYQADQLAEGSVAYAALVALQDAGFVEGVRRATSTPEAADALVRTLEADPAKVASLPGADGAALRVNAVLGWQADQVGESGKKLRQASYDMQHDDWTRQMTADAPARLAQAKALSSTPVSPSADDISQLFKVAAALRDQTVSAPGGAPGYTPVVQRGMTLAVLALVGRATREELESTGLTKVRDSAGCMQAAKLNLYQCLAVAGPHYEDVYCIAEHALKDTGRCLRDGAGAPLAQPASMASTPNSGVSATDPDTYAVPVAVAATAGRQ</sequence>
<evidence type="ECO:0000256" key="1">
    <source>
        <dbReference type="SAM" id="MobiDB-lite"/>
    </source>
</evidence>
<dbReference type="Proteomes" id="UP000676409">
    <property type="component" value="Chromosome"/>
</dbReference>
<gene>
    <name evidence="3" type="ORF">KCG34_05000</name>
</gene>
<keyword evidence="4" id="KW-1185">Reference proteome</keyword>
<feature type="region of interest" description="Disordered" evidence="1">
    <location>
        <begin position="28"/>
        <end position="77"/>
    </location>
</feature>
<feature type="signal peptide" evidence="2">
    <location>
        <begin position="1"/>
        <end position="26"/>
    </location>
</feature>
<dbReference type="RefSeq" id="WP_211939293.1">
    <property type="nucleotide sequence ID" value="NZ_CP073078.1"/>
</dbReference>
<reference evidence="3" key="1">
    <citation type="submission" date="2021-04" db="EMBL/GenBank/DDBJ databases">
        <title>The complete genome sequence of Caulobacter sp. S6.</title>
        <authorList>
            <person name="Tang Y."/>
            <person name="Ouyang W."/>
            <person name="Liu Q."/>
            <person name="Huang B."/>
            <person name="Guo Z."/>
            <person name="Lei P."/>
        </authorList>
    </citation>
    <scope>NUCLEOTIDE SEQUENCE</scope>
    <source>
        <strain evidence="3">S6</strain>
    </source>
</reference>
<protein>
    <recommendedName>
        <fullName evidence="5">Secreted protein</fullName>
    </recommendedName>
</protein>
<evidence type="ECO:0000256" key="2">
    <source>
        <dbReference type="SAM" id="SignalP"/>
    </source>
</evidence>
<evidence type="ECO:0000313" key="3">
    <source>
        <dbReference type="EMBL" id="QUD89241.1"/>
    </source>
</evidence>
<dbReference type="AlphaFoldDB" id="A0A975G1Z3"/>
<keyword evidence="2" id="KW-0732">Signal</keyword>
<feature type="compositionally biased region" description="Pro residues" evidence="1">
    <location>
        <begin position="51"/>
        <end position="71"/>
    </location>
</feature>
<dbReference type="KEGG" id="caul:KCG34_05000"/>
<accession>A0A975G1Z3</accession>
<proteinExistence type="predicted"/>
<dbReference type="EMBL" id="CP073078">
    <property type="protein sequence ID" value="QUD89241.1"/>
    <property type="molecule type" value="Genomic_DNA"/>
</dbReference>